<evidence type="ECO:0000313" key="2">
    <source>
        <dbReference type="Proteomes" id="UP000282469"/>
    </source>
</evidence>
<keyword evidence="1" id="KW-0808">Transferase</keyword>
<sequence length="362" mass="41808">MQRQKETVEITTNSDEFLFVLVPGLYGSKLYCNCCFFNSNQSNSRRLYPPYGYVGNINEHFYECKNITCKPLKKILKISIYEKFLKRMRKKAQTISLAYNWTDDPLENAKKLQGQLLDIIACKRVKNIIIIGHSMGGLIVRIMCEYLQLPSLHPTINFTFVICGTPFYGSLNEHDYNYDINDLKTMKPFFLLTSHDFNKMIDVYKTSISYLAPSNRVISTSNNEQIKKIHSCLSKFRFYGINYKYIFYYNLSHTTKIYRTMNIDVFNSNFNIGNFKVQNSTNTLIKVITNEPSDGKIIKPTLIPHNTVIALDFEYLPHALMLNSKYIVKILTNLMTTTTTTTIDNNAPSAPPPSYESLYAID</sequence>
<reference evidence="1 2" key="1">
    <citation type="journal article" date="2016" name="J. Gen. Virol.">
        <title>Comprehensive annotation of Glossina pallidipes salivary gland hypertrophy virus from Ethiopian tsetse flies: a proteogenomics approach.</title>
        <authorList>
            <person name="Abd-Alla A.M."/>
            <person name="Kariithi H.M."/>
            <person name="Cousserans F."/>
            <person name="Parker N.J."/>
            <person name="Ince I.A."/>
            <person name="Scully E.D."/>
            <person name="Boeren S."/>
            <person name="Geib S.M."/>
            <person name="Mekonnen S."/>
            <person name="Vlak J.M."/>
            <person name="Parker A.G."/>
            <person name="Vreysen M.J."/>
            <person name="Bergoin M."/>
        </authorList>
    </citation>
    <scope>NUCLEOTIDE SEQUENCE [LARGE SCALE GENOMIC DNA]</scope>
    <source>
        <strain evidence="1 2">Ethiopian</strain>
    </source>
</reference>
<dbReference type="Gene3D" id="3.40.50.1820">
    <property type="entry name" value="alpha/beta hydrolase"/>
    <property type="match status" value="1"/>
</dbReference>
<dbReference type="Pfam" id="PF02450">
    <property type="entry name" value="LCAT"/>
    <property type="match status" value="1"/>
</dbReference>
<organism evidence="1 2">
    <name type="scientific">Glossina hytrovirus (isolate Glossina pallidipes/Ethiopia/Seibersdorf/-)</name>
    <name type="common">GHV</name>
    <dbReference type="NCBI Taxonomy" id="379529"/>
    <lineage>
        <taxon>Viruses</taxon>
        <taxon>Viruses incertae sedis</taxon>
        <taxon>Naldaviricetes</taxon>
        <taxon>Lefavirales</taxon>
        <taxon>Hytrosaviridae</taxon>
        <taxon>Glossinavirus</taxon>
        <taxon>Glossinavirus glopallidipedis</taxon>
    </lineage>
</organism>
<accession>A0A109QTD0</accession>
<dbReference type="Proteomes" id="UP000282469">
    <property type="component" value="Segment"/>
</dbReference>
<evidence type="ECO:0000313" key="1">
    <source>
        <dbReference type="EMBL" id="AMB48609.1"/>
    </source>
</evidence>
<organismHost>
    <name type="scientific">Glossina</name>
    <name type="common">tsetse flies</name>
    <dbReference type="NCBI Taxonomy" id="7393"/>
</organismHost>
<dbReference type="InterPro" id="IPR003386">
    <property type="entry name" value="LACT/PDAT_acylTrfase"/>
</dbReference>
<proteinExistence type="predicted"/>
<dbReference type="EMBL" id="KU050077">
    <property type="protein sequence ID" value="AMB48609.1"/>
    <property type="molecule type" value="Genomic_DNA"/>
</dbReference>
<protein>
    <submittedName>
        <fullName evidence="1">Putative lecithine cholesterol acyltransferase</fullName>
    </submittedName>
</protein>
<dbReference type="InterPro" id="IPR029058">
    <property type="entry name" value="AB_hydrolase_fold"/>
</dbReference>
<dbReference type="GO" id="GO:0006629">
    <property type="term" value="P:lipid metabolic process"/>
    <property type="evidence" value="ECO:0007669"/>
    <property type="project" value="InterPro"/>
</dbReference>
<keyword evidence="1" id="KW-0012">Acyltransferase</keyword>
<dbReference type="SUPFAM" id="SSF53474">
    <property type="entry name" value="alpha/beta-Hydrolases"/>
    <property type="match status" value="1"/>
</dbReference>
<name>A0A109QTD0_GHVS</name>
<dbReference type="GO" id="GO:0008374">
    <property type="term" value="F:O-acyltransferase activity"/>
    <property type="evidence" value="ECO:0007669"/>
    <property type="project" value="InterPro"/>
</dbReference>
<gene>
    <name evidence="1" type="ORF">GpSGHVEth005</name>
</gene>